<dbReference type="InterPro" id="IPR002219">
    <property type="entry name" value="PKC_DAG/PE"/>
</dbReference>
<dbReference type="Pfam" id="PF03107">
    <property type="entry name" value="C1_2"/>
    <property type="match status" value="11"/>
</dbReference>
<feature type="domain" description="Phorbol-ester/DAG-type" evidence="6">
    <location>
        <begin position="1065"/>
        <end position="1117"/>
    </location>
</feature>
<evidence type="ECO:0000256" key="4">
    <source>
        <dbReference type="ARBA" id="ARBA00022833"/>
    </source>
</evidence>
<sequence length="1405" mass="160460">MSSFEHFLHKHTLLFIREGYQLFICVGCDKPISGPFYSCPHCIFYLHYECARLERQIQHFFHPCPLFLVLDSGTCNACFMEVSGFCYCCLTCCFTMHVECALKPTISSESDEGLNQHFTHWHPLSLIDLNIFYDKPCCAICEKPCSPNSTYGCSSCNFFLHNSCMATIPRSINHSFHPCALNLLTYPNYTCNGCNRDCSGLTYSCGKCRFKLDIRCGLLPTVETRGSDMIQNIMHPHPLARLGNKDVDNTRFGVGHRCRACGENNLDHGFSCSISCDFFIHTLCAELPKDIHHPFHLQHPLSLMYLPLQLHGADCSSCNKPLDRFLLAYRCDGCNFNLHKDCAEFKPSFKYGNYLHALTLCDKRPSLFHCTVCHKRVNKIFLRCIVCGIDIHVFCLPSAPKTITHKCHIDCLSLTQSPLEFELNRLEDADNSDDEFYCDVCEEKREKKDPVYYCAECKFIAEVGCVISELVPSYNTPEEQNGATSRAISKDEDDSAIGTRLAKLNNEIIELSAKSKPLIQEREPLNIEIMLLNQKHLQLQGRLQEIETELWQIIWIIDNLEVKRFLCKHQPKHRITEDMFSTEASTSEGLSLSGEQARHMEDESKLLPASNISRNKETAIEVAKLKEEEMVFKLETEKHRSELEKGEEKLERINLRLKELEVDGFWNNDMVGRNMKENNISLAGSLPCIKTPFIVNTYSSSSIFSKKKQREMSFEHFLHDHTLSFIQEGNQMFICDGCMKPISGPCYGCEECIFYLHYECAKLPESIEHFFHPCPLSLSLYSYTCNACFMKGSGFSYRCNICHFNMHVECVSKPTISSENDEGLIQHFTHWHPLSLIDLNIFDEKPCCAICEKPCSPNSTYGCSSCNFFLHNSCMATIPRRIYHSFHPCPLILLTYPEYECWGCERECSGLTYSCGKCRFKLDVKCGLLPTVEAKGADMIQSFTHSHPLALLGNKDAESTGLGARHRCRACGEDCLDHGFRCSITCDFFIHTSCIELPVEIHHPLHLLHPLHLMYLPLQLHGTDCSSCNQPLDGFLLAYRCDGCNFNLHKHCAEFRPSFKFGISLHVLTLWDKRPSPFDCNVCGKKASKNFLRCVLCRFTIHLFCLPSASKTITHKCHIDCLSLTQSPLDFELNRLEDASNLDDEFYCDVCEEKREKKDPVYYCAECKFIAEVGCVISELVPSYIMSEVQNGVTSRAISKDENNSTIETRLAKLNNEIAELSAKLKLLIQEREPLKEEIERLNLKRVQMQERLRNIETELWQIARNIDNLEVESLLVKHPPKHRITESKLLTKASTSRGLSAEKARHMEDGSKLLPALNIPRDEESATGAEIKKVNIEILKLKVKEKALKVQNEKYRSTIKQLEEKLELINLRLKELQVDGFLHNDLLSSSMKENVYATEASTSE</sequence>
<evidence type="ECO:0000256" key="2">
    <source>
        <dbReference type="ARBA" id="ARBA00022737"/>
    </source>
</evidence>
<dbReference type="PANTHER" id="PTHR46288">
    <property type="entry name" value="PHORBOL-ESTER/DAG-TYPE DOMAIN-CONTAINING PROTEIN"/>
    <property type="match status" value="1"/>
</dbReference>
<dbReference type="GO" id="GO:0008270">
    <property type="term" value="F:zinc ion binding"/>
    <property type="evidence" value="ECO:0007669"/>
    <property type="project" value="UniProtKB-KW"/>
</dbReference>
<dbReference type="SMART" id="SM00249">
    <property type="entry name" value="PHD"/>
    <property type="match status" value="5"/>
</dbReference>
<dbReference type="InterPro" id="IPR004146">
    <property type="entry name" value="DC1"/>
</dbReference>
<keyword evidence="4" id="KW-0862">Zinc</keyword>
<organism evidence="7 8">
    <name type="scientific">Gossypium anomalum</name>
    <dbReference type="NCBI Taxonomy" id="47600"/>
    <lineage>
        <taxon>Eukaryota</taxon>
        <taxon>Viridiplantae</taxon>
        <taxon>Streptophyta</taxon>
        <taxon>Embryophyta</taxon>
        <taxon>Tracheophyta</taxon>
        <taxon>Spermatophyta</taxon>
        <taxon>Magnoliopsida</taxon>
        <taxon>eudicotyledons</taxon>
        <taxon>Gunneridae</taxon>
        <taxon>Pentapetalae</taxon>
        <taxon>rosids</taxon>
        <taxon>malvids</taxon>
        <taxon>Malvales</taxon>
        <taxon>Malvaceae</taxon>
        <taxon>Malvoideae</taxon>
        <taxon>Gossypium</taxon>
    </lineage>
</organism>
<dbReference type="PROSITE" id="PS50081">
    <property type="entry name" value="ZF_DAG_PE_2"/>
    <property type="match status" value="3"/>
</dbReference>
<feature type="coiled-coil region" evidence="5">
    <location>
        <begin position="636"/>
        <end position="663"/>
    </location>
</feature>
<feature type="domain" description="Phorbol-ester/DAG-type" evidence="6">
    <location>
        <begin position="298"/>
        <end position="350"/>
    </location>
</feature>
<dbReference type="InterPro" id="IPR046349">
    <property type="entry name" value="C1-like_sf"/>
</dbReference>
<dbReference type="SMART" id="SM00109">
    <property type="entry name" value="C1"/>
    <property type="match status" value="8"/>
</dbReference>
<name>A0A8J5YLU4_9ROSI</name>
<evidence type="ECO:0000256" key="3">
    <source>
        <dbReference type="ARBA" id="ARBA00022771"/>
    </source>
</evidence>
<comment type="caution">
    <text evidence="7">The sequence shown here is derived from an EMBL/GenBank/DDBJ whole genome shotgun (WGS) entry which is preliminary data.</text>
</comment>
<evidence type="ECO:0000259" key="6">
    <source>
        <dbReference type="PROSITE" id="PS50081"/>
    </source>
</evidence>
<evidence type="ECO:0000313" key="7">
    <source>
        <dbReference type="EMBL" id="KAG8486643.1"/>
    </source>
</evidence>
<gene>
    <name evidence="7" type="ORF">CXB51_020036</name>
</gene>
<dbReference type="SUPFAM" id="SSF57889">
    <property type="entry name" value="Cysteine-rich domain"/>
    <property type="match status" value="9"/>
</dbReference>
<feature type="coiled-coil region" evidence="5">
    <location>
        <begin position="1346"/>
        <end position="1380"/>
    </location>
</feature>
<evidence type="ECO:0000256" key="5">
    <source>
        <dbReference type="SAM" id="Coils"/>
    </source>
</evidence>
<dbReference type="Gene3D" id="3.30.60.20">
    <property type="match status" value="1"/>
</dbReference>
<dbReference type="PANTHER" id="PTHR46288:SF82">
    <property type="entry name" value="CYSTEINE_HISTIDINE-RICH C1 DOMAIN FAMILY PROTEIN"/>
    <property type="match status" value="1"/>
</dbReference>
<reference evidence="7 8" key="1">
    <citation type="journal article" date="2021" name="bioRxiv">
        <title>The Gossypium anomalum genome as a resource for cotton improvement and evolutionary analysis of hybrid incompatibility.</title>
        <authorList>
            <person name="Grover C.E."/>
            <person name="Yuan D."/>
            <person name="Arick M.A."/>
            <person name="Miller E.R."/>
            <person name="Hu G."/>
            <person name="Peterson D.G."/>
            <person name="Wendel J.F."/>
            <person name="Udall J.A."/>
        </authorList>
    </citation>
    <scope>NUCLEOTIDE SEQUENCE [LARGE SCALE GENOMIC DNA]</scope>
    <source>
        <strain evidence="7">JFW-Udall</strain>
        <tissue evidence="7">Leaf</tissue>
    </source>
</reference>
<feature type="domain" description="Phorbol-ester/DAG-type" evidence="6">
    <location>
        <begin position="1008"/>
        <end position="1060"/>
    </location>
</feature>
<accession>A0A8J5YLU4</accession>
<keyword evidence="8" id="KW-1185">Reference proteome</keyword>
<feature type="coiled-coil region" evidence="5">
    <location>
        <begin position="1204"/>
        <end position="1273"/>
    </location>
</feature>
<evidence type="ECO:0000313" key="8">
    <source>
        <dbReference type="Proteomes" id="UP000701853"/>
    </source>
</evidence>
<dbReference type="OrthoDB" id="1751421at2759"/>
<proteinExistence type="predicted"/>
<keyword evidence="1" id="KW-0479">Metal-binding</keyword>
<evidence type="ECO:0000256" key="1">
    <source>
        <dbReference type="ARBA" id="ARBA00022723"/>
    </source>
</evidence>
<protein>
    <recommendedName>
        <fullName evidence="6">Phorbol-ester/DAG-type domain-containing protein</fullName>
    </recommendedName>
</protein>
<keyword evidence="5" id="KW-0175">Coiled coil</keyword>
<keyword evidence="3" id="KW-0863">Zinc-finger</keyword>
<dbReference type="Proteomes" id="UP000701853">
    <property type="component" value="Chromosome 8"/>
</dbReference>
<dbReference type="EMBL" id="JAHUZN010000008">
    <property type="protein sequence ID" value="KAG8486643.1"/>
    <property type="molecule type" value="Genomic_DNA"/>
</dbReference>
<keyword evidence="2" id="KW-0677">Repeat</keyword>
<dbReference type="InterPro" id="IPR001965">
    <property type="entry name" value="Znf_PHD"/>
</dbReference>